<reference evidence="1" key="1">
    <citation type="journal article" date="2021" name="Proc. Natl. Acad. Sci. U.S.A.">
        <title>A Catalog of Tens of Thousands of Viruses from Human Metagenomes Reveals Hidden Associations with Chronic Diseases.</title>
        <authorList>
            <person name="Tisza M.J."/>
            <person name="Buck C.B."/>
        </authorList>
    </citation>
    <scope>NUCLEOTIDE SEQUENCE</scope>
    <source>
        <strain evidence="1">CtjhW4</strain>
    </source>
</reference>
<proteinExistence type="predicted"/>
<sequence>MIEKKITGAVADLNATLNGRIEPNGGFIIIDDVTREKYKVGISNGKMFYEKILGE</sequence>
<organism evidence="1">
    <name type="scientific">Myoviridae sp. ctjhW4</name>
    <dbReference type="NCBI Taxonomy" id="2825162"/>
    <lineage>
        <taxon>Viruses</taxon>
        <taxon>Duplodnaviria</taxon>
        <taxon>Heunggongvirae</taxon>
        <taxon>Uroviricota</taxon>
        <taxon>Caudoviricetes</taxon>
    </lineage>
</organism>
<accession>A0A8S5PRH6</accession>
<evidence type="ECO:0000313" key="1">
    <source>
        <dbReference type="EMBL" id="DAE09678.1"/>
    </source>
</evidence>
<protein>
    <submittedName>
        <fullName evidence="1">Uncharacterized protein</fullName>
    </submittedName>
</protein>
<name>A0A8S5PRH6_9CAUD</name>
<dbReference type="EMBL" id="BK015491">
    <property type="protein sequence ID" value="DAE09678.1"/>
    <property type="molecule type" value="Genomic_DNA"/>
</dbReference>